<organism evidence="8 9">
    <name type="scientific">Serpentinicella alkaliphila</name>
    <dbReference type="NCBI Taxonomy" id="1734049"/>
    <lineage>
        <taxon>Bacteria</taxon>
        <taxon>Bacillati</taxon>
        <taxon>Bacillota</taxon>
        <taxon>Clostridia</taxon>
        <taxon>Peptostreptococcales</taxon>
        <taxon>Natronincolaceae</taxon>
        <taxon>Serpentinicella</taxon>
    </lineage>
</organism>
<evidence type="ECO:0000256" key="1">
    <source>
        <dbReference type="ARBA" id="ARBA00004651"/>
    </source>
</evidence>
<name>A0A4R2T7Y9_9FIRM</name>
<dbReference type="EMBL" id="SLYC01000083">
    <property type="protein sequence ID" value="TCP93288.1"/>
    <property type="molecule type" value="Genomic_DNA"/>
</dbReference>
<evidence type="ECO:0000256" key="2">
    <source>
        <dbReference type="ARBA" id="ARBA00022475"/>
    </source>
</evidence>
<comment type="caution">
    <text evidence="8">The sequence shown here is derived from an EMBL/GenBank/DDBJ whole genome shotgun (WGS) entry which is preliminary data.</text>
</comment>
<keyword evidence="2 6" id="KW-1003">Cell membrane</keyword>
<feature type="domain" description="VTT" evidence="7">
    <location>
        <begin position="71"/>
        <end position="195"/>
    </location>
</feature>
<proteinExistence type="inferred from homology"/>
<feature type="transmembrane region" description="Helical" evidence="6">
    <location>
        <begin position="89"/>
        <end position="111"/>
    </location>
</feature>
<dbReference type="Proteomes" id="UP000295504">
    <property type="component" value="Unassembled WGS sequence"/>
</dbReference>
<evidence type="ECO:0000256" key="5">
    <source>
        <dbReference type="ARBA" id="ARBA00023136"/>
    </source>
</evidence>
<evidence type="ECO:0000313" key="9">
    <source>
        <dbReference type="Proteomes" id="UP000295504"/>
    </source>
</evidence>
<evidence type="ECO:0000256" key="4">
    <source>
        <dbReference type="ARBA" id="ARBA00022989"/>
    </source>
</evidence>
<comment type="subcellular location">
    <subcellularLocation>
        <location evidence="1 6">Cell membrane</location>
        <topology evidence="1 6">Multi-pass membrane protein</topology>
    </subcellularLocation>
</comment>
<keyword evidence="5 6" id="KW-0472">Membrane</keyword>
<feature type="transmembrane region" description="Helical" evidence="6">
    <location>
        <begin position="14"/>
        <end position="34"/>
    </location>
</feature>
<reference evidence="8 9" key="1">
    <citation type="submission" date="2019-03" db="EMBL/GenBank/DDBJ databases">
        <title>Genomic Encyclopedia of Type Strains, Phase IV (KMG-IV): sequencing the most valuable type-strain genomes for metagenomic binning, comparative biology and taxonomic classification.</title>
        <authorList>
            <person name="Goeker M."/>
        </authorList>
    </citation>
    <scope>NUCLEOTIDE SEQUENCE [LARGE SCALE GENOMIC DNA]</scope>
    <source>
        <strain evidence="8 9">DSM 100013</strain>
    </source>
</reference>
<evidence type="ECO:0000313" key="8">
    <source>
        <dbReference type="EMBL" id="TCP93288.1"/>
    </source>
</evidence>
<gene>
    <name evidence="8" type="ORF">EDD79_10831</name>
</gene>
<feature type="transmembrane region" description="Helical" evidence="6">
    <location>
        <begin position="177"/>
        <end position="195"/>
    </location>
</feature>
<evidence type="ECO:0000259" key="7">
    <source>
        <dbReference type="Pfam" id="PF09335"/>
    </source>
</evidence>
<dbReference type="InterPro" id="IPR032816">
    <property type="entry name" value="VTT_dom"/>
</dbReference>
<sequence>MKIFKLYKRKQKRILKGSLLILFLVLVLILHRYIPYHDKGELLDYFDEISGNKNIGFTFIIITIFSSILCIPISWLKALAGAYFGVEKAFFYSMISATISCGVSFMIARILGQDIVNHIYNKHFSKKLSIDTRKYLEKINDFSSTHIFILRNIYFFPFALTNYLLGVTTIPFKKYMLASTLGMLPGTFIYTFFFSKITSCCSSN</sequence>
<dbReference type="OrthoDB" id="9812980at2"/>
<dbReference type="AlphaFoldDB" id="A0A4R2T7Y9"/>
<accession>A0A4R2T7Y9</accession>
<dbReference type="Pfam" id="PF09335">
    <property type="entry name" value="VTT_dom"/>
    <property type="match status" value="1"/>
</dbReference>
<dbReference type="RefSeq" id="WP_132849871.1">
    <property type="nucleotide sequence ID" value="NZ_CP058648.1"/>
</dbReference>
<keyword evidence="9" id="KW-1185">Reference proteome</keyword>
<comment type="similarity">
    <text evidence="6">Belongs to the TVP38/TMEM64 family.</text>
</comment>
<keyword evidence="3 6" id="KW-0812">Transmembrane</keyword>
<feature type="transmembrane region" description="Helical" evidence="6">
    <location>
        <begin position="145"/>
        <end position="165"/>
    </location>
</feature>
<dbReference type="PANTHER" id="PTHR12677:SF59">
    <property type="entry name" value="GOLGI APPARATUS MEMBRANE PROTEIN TVP38-RELATED"/>
    <property type="match status" value="1"/>
</dbReference>
<protein>
    <recommendedName>
        <fullName evidence="6">TVP38/TMEM64 family membrane protein</fullName>
    </recommendedName>
</protein>
<dbReference type="InterPro" id="IPR015414">
    <property type="entry name" value="TMEM64"/>
</dbReference>
<keyword evidence="4 6" id="KW-1133">Transmembrane helix</keyword>
<dbReference type="GO" id="GO:0005886">
    <property type="term" value="C:plasma membrane"/>
    <property type="evidence" value="ECO:0007669"/>
    <property type="project" value="UniProtKB-SubCell"/>
</dbReference>
<evidence type="ECO:0000256" key="6">
    <source>
        <dbReference type="RuleBase" id="RU366058"/>
    </source>
</evidence>
<evidence type="ECO:0000256" key="3">
    <source>
        <dbReference type="ARBA" id="ARBA00022692"/>
    </source>
</evidence>
<dbReference type="PANTHER" id="PTHR12677">
    <property type="entry name" value="GOLGI APPARATUS MEMBRANE PROTEIN TVP38-RELATED"/>
    <property type="match status" value="1"/>
</dbReference>
<feature type="transmembrane region" description="Helical" evidence="6">
    <location>
        <begin position="54"/>
        <end position="77"/>
    </location>
</feature>